<feature type="domain" description="FPG-type" evidence="16">
    <location>
        <begin position="239"/>
        <end position="273"/>
    </location>
</feature>
<dbReference type="SUPFAM" id="SSF81624">
    <property type="entry name" value="N-terminal domain of MutM-like DNA repair proteins"/>
    <property type="match status" value="1"/>
</dbReference>
<comment type="similarity">
    <text evidence="2 15">Belongs to the FPG family.</text>
</comment>
<dbReference type="GO" id="GO:0003684">
    <property type="term" value="F:damaged DNA binding"/>
    <property type="evidence" value="ECO:0007669"/>
    <property type="project" value="InterPro"/>
</dbReference>
<evidence type="ECO:0000256" key="11">
    <source>
        <dbReference type="ARBA" id="ARBA00023239"/>
    </source>
</evidence>
<evidence type="ECO:0000313" key="18">
    <source>
        <dbReference type="EMBL" id="RSU09911.1"/>
    </source>
</evidence>
<dbReference type="SUPFAM" id="SSF46946">
    <property type="entry name" value="S13-like H2TH domain"/>
    <property type="match status" value="1"/>
</dbReference>
<keyword evidence="8 15" id="KW-0862">Zinc</keyword>
<dbReference type="PROSITE" id="PS51066">
    <property type="entry name" value="ZF_FPG_2"/>
    <property type="match status" value="1"/>
</dbReference>
<evidence type="ECO:0000256" key="14">
    <source>
        <dbReference type="ARBA" id="ARBA00044632"/>
    </source>
</evidence>
<dbReference type="InterPro" id="IPR010663">
    <property type="entry name" value="Znf_FPG/IleRS"/>
</dbReference>
<dbReference type="NCBIfam" id="NF002211">
    <property type="entry name" value="PRK01103.1"/>
    <property type="match status" value="1"/>
</dbReference>
<dbReference type="InterPro" id="IPR035937">
    <property type="entry name" value="FPG_N"/>
</dbReference>
<feature type="active site" description="Proton donor; for delta-elimination activity" evidence="15">
    <location>
        <position position="263"/>
    </location>
</feature>
<evidence type="ECO:0000256" key="10">
    <source>
        <dbReference type="ARBA" id="ARBA00023204"/>
    </source>
</evidence>
<dbReference type="HAMAP" id="MF_00103">
    <property type="entry name" value="Fapy_DNA_glycosyl"/>
    <property type="match status" value="1"/>
</dbReference>
<dbReference type="EC" id="4.2.99.18" evidence="15"/>
<dbReference type="InterPro" id="IPR015887">
    <property type="entry name" value="DNA_glyclase_Znf_dom_DNA_BS"/>
</dbReference>
<keyword evidence="10 15" id="KW-0234">DNA repair</keyword>
<keyword evidence="7 15" id="KW-0378">Hydrolase</keyword>
<evidence type="ECO:0000256" key="13">
    <source>
        <dbReference type="ARBA" id="ARBA00023295"/>
    </source>
</evidence>
<evidence type="ECO:0000256" key="8">
    <source>
        <dbReference type="ARBA" id="ARBA00022833"/>
    </source>
</evidence>
<comment type="catalytic activity">
    <reaction evidence="14 15">
        <text>2'-deoxyribonucleotide-(2'-deoxyribose 5'-phosphate)-2'-deoxyribonucleotide-DNA = a 3'-end 2'-deoxyribonucleotide-(2,3-dehydro-2,3-deoxyribose 5'-phosphate)-DNA + a 5'-end 5'-phospho-2'-deoxyribonucleoside-DNA + H(+)</text>
        <dbReference type="Rhea" id="RHEA:66592"/>
        <dbReference type="Rhea" id="RHEA-COMP:13180"/>
        <dbReference type="Rhea" id="RHEA-COMP:16897"/>
        <dbReference type="Rhea" id="RHEA-COMP:17067"/>
        <dbReference type="ChEBI" id="CHEBI:15378"/>
        <dbReference type="ChEBI" id="CHEBI:136412"/>
        <dbReference type="ChEBI" id="CHEBI:157695"/>
        <dbReference type="ChEBI" id="CHEBI:167181"/>
        <dbReference type="EC" id="4.2.99.18"/>
    </reaction>
</comment>
<feature type="domain" description="Formamidopyrimidine-DNA glycosylase catalytic" evidence="17">
    <location>
        <begin position="2"/>
        <end position="114"/>
    </location>
</feature>
<dbReference type="OrthoDB" id="9800855at2"/>
<dbReference type="InterPro" id="IPR015886">
    <property type="entry name" value="H2TH_FPG"/>
</dbReference>
<keyword evidence="19" id="KW-1185">Reference proteome</keyword>
<evidence type="ECO:0000313" key="19">
    <source>
        <dbReference type="Proteomes" id="UP000286773"/>
    </source>
</evidence>
<dbReference type="CDD" id="cd08966">
    <property type="entry name" value="EcFpg-like_N"/>
    <property type="match status" value="1"/>
</dbReference>
<dbReference type="GO" id="GO:0006284">
    <property type="term" value="P:base-excision repair"/>
    <property type="evidence" value="ECO:0007669"/>
    <property type="project" value="InterPro"/>
</dbReference>
<dbReference type="GO" id="GO:0034039">
    <property type="term" value="F:8-oxo-7,8-dihydroguanine DNA N-glycosylase activity"/>
    <property type="evidence" value="ECO:0007669"/>
    <property type="project" value="TreeGrafter"/>
</dbReference>
<dbReference type="Proteomes" id="UP000286773">
    <property type="component" value="Unassembled WGS sequence"/>
</dbReference>
<keyword evidence="9 15" id="KW-0238">DNA-binding</keyword>
<accession>A0A430AP61</accession>
<feature type="active site" description="Schiff-base intermediate with DNA" evidence="15">
    <location>
        <position position="2"/>
    </location>
</feature>
<comment type="cofactor">
    <cofactor evidence="15">
        <name>Zn(2+)</name>
        <dbReference type="ChEBI" id="CHEBI:29105"/>
    </cofactor>
    <text evidence="15">Binds 1 zinc ion per subunit.</text>
</comment>
<dbReference type="FunFam" id="1.10.8.50:FF:000003">
    <property type="entry name" value="Formamidopyrimidine-DNA glycosylase"/>
    <property type="match status" value="1"/>
</dbReference>
<evidence type="ECO:0000259" key="16">
    <source>
        <dbReference type="PROSITE" id="PS51066"/>
    </source>
</evidence>
<dbReference type="Pfam" id="PF06831">
    <property type="entry name" value="H2TH"/>
    <property type="match status" value="1"/>
</dbReference>
<dbReference type="NCBIfam" id="TIGR00577">
    <property type="entry name" value="fpg"/>
    <property type="match status" value="1"/>
</dbReference>
<dbReference type="SMART" id="SM00898">
    <property type="entry name" value="Fapy_DNA_glyco"/>
    <property type="match status" value="1"/>
</dbReference>
<dbReference type="PROSITE" id="PS51068">
    <property type="entry name" value="FPG_CAT"/>
    <property type="match status" value="1"/>
</dbReference>
<evidence type="ECO:0000256" key="4">
    <source>
        <dbReference type="ARBA" id="ARBA00022723"/>
    </source>
</evidence>
<feature type="active site" description="Proton donor" evidence="15">
    <location>
        <position position="3"/>
    </location>
</feature>
<dbReference type="GO" id="GO:0008270">
    <property type="term" value="F:zinc ion binding"/>
    <property type="evidence" value="ECO:0007669"/>
    <property type="project" value="UniProtKB-UniRule"/>
</dbReference>
<keyword evidence="5 15" id="KW-0227">DNA damage</keyword>
<dbReference type="RefSeq" id="WP_126814453.1">
    <property type="nucleotide sequence ID" value="NZ_NGKC01000015.1"/>
</dbReference>
<feature type="active site" description="Proton donor; for beta-elimination activity" evidence="15">
    <location>
        <position position="59"/>
    </location>
</feature>
<evidence type="ECO:0000256" key="9">
    <source>
        <dbReference type="ARBA" id="ARBA00023125"/>
    </source>
</evidence>
<dbReference type="EC" id="3.2.2.23" evidence="15"/>
<dbReference type="SUPFAM" id="SSF57716">
    <property type="entry name" value="Glucocorticoid receptor-like (DNA-binding domain)"/>
    <property type="match status" value="1"/>
</dbReference>
<dbReference type="GO" id="GO:0140078">
    <property type="term" value="F:class I DNA-(apurinic or apyrimidinic site) endonuclease activity"/>
    <property type="evidence" value="ECO:0007669"/>
    <property type="project" value="UniProtKB-EC"/>
</dbReference>
<dbReference type="EMBL" id="NGKC01000015">
    <property type="protein sequence ID" value="RSU09911.1"/>
    <property type="molecule type" value="Genomic_DNA"/>
</dbReference>
<keyword evidence="11 15" id="KW-0456">Lyase</keyword>
<keyword evidence="13 15" id="KW-0326">Glycosidase</keyword>
<dbReference type="InterPro" id="IPR000214">
    <property type="entry name" value="Znf_DNA_glyclase/AP_lyase"/>
</dbReference>
<evidence type="ECO:0000256" key="7">
    <source>
        <dbReference type="ARBA" id="ARBA00022801"/>
    </source>
</evidence>
<evidence type="ECO:0000256" key="12">
    <source>
        <dbReference type="ARBA" id="ARBA00023268"/>
    </source>
</evidence>
<dbReference type="PROSITE" id="PS01242">
    <property type="entry name" value="ZF_FPG_1"/>
    <property type="match status" value="1"/>
</dbReference>
<comment type="caution">
    <text evidence="15">Lacks conserved residue(s) required for the propagation of feature annotation.</text>
</comment>
<keyword evidence="12 15" id="KW-0511">Multifunctional enzyme</keyword>
<sequence length="284" mass="32044">MPELPEVETVRKGLEQLVLQKKISEVSVYWPRIIDSPEVELFTHQLIGETIEQVNRRGKFLIFSLTHVDMVSHLRMEGKYEFHQNGDALAKHTHVVFRFDDGTELRYLDVRKFGRMTLLEKGAWPTHPGIRKLGPEPVSEQFHLAPFREGLKRSAKAVKPLLLEQKLVTGLGNIYVDEALFRSRIHPLQEASTLTKQETAVLHSEIIAVLAEAVAAGGTTIRTYQNALGEAGKFQVALSVYGQTGKPCPVCGTPIEKIKVAQRGTHYCPTCQKYRKRVIKQVRA</sequence>
<evidence type="ECO:0000256" key="5">
    <source>
        <dbReference type="ARBA" id="ARBA00022763"/>
    </source>
</evidence>
<protein>
    <recommendedName>
        <fullName evidence="15">Formamidopyrimidine-DNA glycosylase</fullName>
        <shortName evidence="15">Fapy-DNA glycosylase</shortName>
        <ecNumber evidence="15">3.2.2.23</ecNumber>
    </recommendedName>
    <alternativeName>
        <fullName evidence="15">DNA-(apurinic or apyrimidinic site) lyase MutM</fullName>
        <shortName evidence="15">AP lyase MutM</shortName>
        <ecNumber evidence="15">4.2.99.18</ecNumber>
    </alternativeName>
</protein>
<comment type="catalytic activity">
    <reaction evidence="1 15">
        <text>Hydrolysis of DNA containing ring-opened 7-methylguanine residues, releasing 2,6-diamino-4-hydroxy-5-(N-methyl)formamidopyrimidine.</text>
        <dbReference type="EC" id="3.2.2.23"/>
    </reaction>
</comment>
<feature type="binding site" evidence="15">
    <location>
        <position position="111"/>
    </location>
    <ligand>
        <name>DNA</name>
        <dbReference type="ChEBI" id="CHEBI:16991"/>
    </ligand>
</feature>
<gene>
    <name evidence="15" type="primary">mutM</name>
    <name evidence="15" type="synonym">fpg</name>
    <name evidence="18" type="ORF">CBF27_11465</name>
</gene>
<dbReference type="InterPro" id="IPR012319">
    <property type="entry name" value="FPG_cat"/>
</dbReference>
<dbReference type="PANTHER" id="PTHR22993:SF9">
    <property type="entry name" value="FORMAMIDOPYRIMIDINE-DNA GLYCOSYLASE"/>
    <property type="match status" value="1"/>
</dbReference>
<dbReference type="Gene3D" id="3.20.190.10">
    <property type="entry name" value="MutM-like, N-terminal"/>
    <property type="match status" value="1"/>
</dbReference>
<dbReference type="AlphaFoldDB" id="A0A430AP61"/>
<comment type="subunit">
    <text evidence="3 15">Monomer.</text>
</comment>
<dbReference type="PANTHER" id="PTHR22993">
    <property type="entry name" value="FORMAMIDOPYRIMIDINE-DNA GLYCOSYLASE"/>
    <property type="match status" value="1"/>
</dbReference>
<evidence type="ECO:0000256" key="6">
    <source>
        <dbReference type="ARBA" id="ARBA00022771"/>
    </source>
</evidence>
<evidence type="ECO:0000256" key="15">
    <source>
        <dbReference type="HAMAP-Rule" id="MF_00103"/>
    </source>
</evidence>
<evidence type="ECO:0000259" key="17">
    <source>
        <dbReference type="PROSITE" id="PS51068"/>
    </source>
</evidence>
<dbReference type="SMART" id="SM01232">
    <property type="entry name" value="H2TH"/>
    <property type="match status" value="1"/>
</dbReference>
<evidence type="ECO:0000256" key="3">
    <source>
        <dbReference type="ARBA" id="ARBA00011245"/>
    </source>
</evidence>
<dbReference type="Pfam" id="PF01149">
    <property type="entry name" value="Fapy_DNA_glyco"/>
    <property type="match status" value="1"/>
</dbReference>
<name>A0A430AP61_9ENTE</name>
<dbReference type="InterPro" id="IPR010979">
    <property type="entry name" value="Ribosomal_uS13-like_H2TH"/>
</dbReference>
<feature type="binding site" evidence="15">
    <location>
        <position position="92"/>
    </location>
    <ligand>
        <name>DNA</name>
        <dbReference type="ChEBI" id="CHEBI:16991"/>
    </ligand>
</feature>
<keyword evidence="6 15" id="KW-0863">Zinc-finger</keyword>
<proteinExistence type="inferred from homology"/>
<comment type="function">
    <text evidence="15">Involved in base excision repair of DNA damaged by oxidation or by mutagenic agents. Acts as DNA glycosylase that recognizes and removes damaged bases. Has a preference for oxidized purines, such as 7,8-dihydro-8-oxoguanine (8-oxoG). Has AP (apurinic/apyrimidinic) lyase activity and introduces nicks in the DNA strand. Cleaves the DNA backbone by beta-delta elimination to generate a single-strand break at the site of the removed base with both 3'- and 5'-phosphates.</text>
</comment>
<evidence type="ECO:0000256" key="1">
    <source>
        <dbReference type="ARBA" id="ARBA00001668"/>
    </source>
</evidence>
<keyword evidence="4 15" id="KW-0479">Metal-binding</keyword>
<dbReference type="GO" id="GO:0003690">
    <property type="term" value="F:double-stranded DNA binding"/>
    <property type="evidence" value="ECO:0007669"/>
    <property type="project" value="UniProtKB-ARBA"/>
</dbReference>
<organism evidence="18 19">
    <name type="scientific">Vagococcus acidifermentans</name>
    <dbReference type="NCBI Taxonomy" id="564710"/>
    <lineage>
        <taxon>Bacteria</taxon>
        <taxon>Bacillati</taxon>
        <taxon>Bacillota</taxon>
        <taxon>Bacilli</taxon>
        <taxon>Lactobacillales</taxon>
        <taxon>Enterococcaceae</taxon>
        <taxon>Vagococcus</taxon>
    </lineage>
</organism>
<dbReference type="Gene3D" id="1.10.8.50">
    <property type="match status" value="1"/>
</dbReference>
<evidence type="ECO:0000256" key="2">
    <source>
        <dbReference type="ARBA" id="ARBA00009409"/>
    </source>
</evidence>
<comment type="caution">
    <text evidence="18">The sequence shown here is derived from an EMBL/GenBank/DDBJ whole genome shotgun (WGS) entry which is preliminary data.</text>
</comment>
<reference evidence="18 19" key="1">
    <citation type="submission" date="2017-05" db="EMBL/GenBank/DDBJ databases">
        <title>Vagococcus spp. assemblies.</title>
        <authorList>
            <person name="Gulvik C.A."/>
        </authorList>
    </citation>
    <scope>NUCLEOTIDE SEQUENCE [LARGE SCALE GENOMIC DNA]</scope>
    <source>
        <strain evidence="18 19">LMG 24798</strain>
    </source>
</reference>
<dbReference type="InterPro" id="IPR020629">
    <property type="entry name" value="FPG_Glyclase"/>
</dbReference>
<dbReference type="Pfam" id="PF06827">
    <property type="entry name" value="zf-FPG_IleRS"/>
    <property type="match status" value="1"/>
</dbReference>